<gene>
    <name evidence="6" type="primary">map</name>
    <name evidence="9" type="ORF">BBC0122_012720</name>
</gene>
<protein>
    <recommendedName>
        <fullName evidence="6 7">Methionine aminopeptidase</fullName>
        <shortName evidence="6">MAP</shortName>
        <shortName evidence="6">MetAP</shortName>
        <ecNumber evidence="6 7">3.4.11.18</ecNumber>
    </recommendedName>
    <alternativeName>
        <fullName evidence="6">Peptidase M</fullName>
    </alternativeName>
</protein>
<evidence type="ECO:0000259" key="8">
    <source>
        <dbReference type="Pfam" id="PF00557"/>
    </source>
</evidence>
<comment type="cofactor">
    <cofactor evidence="6">
        <name>Co(2+)</name>
        <dbReference type="ChEBI" id="CHEBI:48828"/>
    </cofactor>
    <cofactor evidence="6">
        <name>Zn(2+)</name>
        <dbReference type="ChEBI" id="CHEBI:29105"/>
    </cofactor>
    <cofactor evidence="6">
        <name>Mn(2+)</name>
        <dbReference type="ChEBI" id="CHEBI:29035"/>
    </cofactor>
    <cofactor evidence="6">
        <name>Fe(2+)</name>
        <dbReference type="ChEBI" id="CHEBI:29033"/>
    </cofactor>
    <text evidence="6">Binds 2 divalent metal cations per subunit. Has a high-affinity and a low affinity metal-binding site. The true nature of the physiological cofactor is under debate. The enzyme is active with cobalt, zinc, manganese or divalent iron ions. Most likely, methionine aminopeptidases function as mononuclear Fe(2+)-metalloproteases under physiological conditions, and the catalytically relevant metal-binding site has been assigned to the histidine-containing high-affinity site.</text>
</comment>
<dbReference type="PROSITE" id="PS00680">
    <property type="entry name" value="MAP_1"/>
    <property type="match status" value="1"/>
</dbReference>
<feature type="binding site" evidence="6">
    <location>
        <position position="262"/>
    </location>
    <ligand>
        <name>a divalent metal cation</name>
        <dbReference type="ChEBI" id="CHEBI:60240"/>
        <label>2</label>
        <note>catalytic</note>
    </ligand>
</feature>
<dbReference type="STRING" id="1686310.BBC0244_013160"/>
<dbReference type="NCBIfam" id="TIGR00500">
    <property type="entry name" value="met_pdase_I"/>
    <property type="match status" value="1"/>
</dbReference>
<comment type="function">
    <text evidence="1 6">Removes the N-terminal methionine from nascent proteins. The N-terminal methionine is often cleaved when the second residue in the primary sequence is small and uncharged (Met-Ala-, Cys, Gly, Pro, Ser, Thr, or Val). Requires deformylation of the N(alpha)-formylated initiator methionine before it can be hydrolyzed.</text>
</comment>
<dbReference type="InterPro" id="IPR036005">
    <property type="entry name" value="Creatinase/aminopeptidase-like"/>
</dbReference>
<dbReference type="GO" id="GO:0005829">
    <property type="term" value="C:cytosol"/>
    <property type="evidence" value="ECO:0007669"/>
    <property type="project" value="TreeGrafter"/>
</dbReference>
<keyword evidence="3 6" id="KW-0645">Protease</keyword>
<dbReference type="HAMAP" id="MF_01974">
    <property type="entry name" value="MetAP_1"/>
    <property type="match status" value="1"/>
</dbReference>
<dbReference type="GO" id="GO:0006508">
    <property type="term" value="P:proteolysis"/>
    <property type="evidence" value="ECO:0007669"/>
    <property type="project" value="UniProtKB-KW"/>
</dbReference>
<dbReference type="Pfam" id="PF00557">
    <property type="entry name" value="Peptidase_M24"/>
    <property type="match status" value="1"/>
</dbReference>
<dbReference type="Proteomes" id="UP000189632">
    <property type="component" value="Chromosome"/>
</dbReference>
<feature type="binding site" evidence="6">
    <location>
        <position position="138"/>
    </location>
    <ligand>
        <name>substrate</name>
    </ligand>
</feature>
<sequence>MREPEWLFPLHAKDGVEHADIVQDALGTSSCLKCGQYKKIEIVRQMVSYVNYKNSPIKYTGQIRIYDEEAFVGMRKIGRIAAECLDALVDIIKPGITTQEIDDFVFAFGADRDALPADLNYRGYSKSCCTSINHVVCHGIPDNKQLHEGDIVNVDVTFIKDGWHGDTSRMYPVGALKRASERLLEVTHESLMRGIAAVKPGATVGDIGAAIQRYAESERCSVVRDFCGHGVGLIFHDAPNILHYGNPGEGPELREGMMFTIEPMINLGKSGVKILNDGWTAVTRDRSLSAQYEHTMAVTKDGCEIFTLSRNNTFYVPVTKA</sequence>
<dbReference type="InterPro" id="IPR001714">
    <property type="entry name" value="Pept_M24_MAP"/>
</dbReference>
<organism evidence="9 10">
    <name type="scientific">Bartonella choladocola</name>
    <dbReference type="NCBI Taxonomy" id="2750995"/>
    <lineage>
        <taxon>Bacteria</taxon>
        <taxon>Pseudomonadati</taxon>
        <taxon>Pseudomonadota</taxon>
        <taxon>Alphaproteobacteria</taxon>
        <taxon>Hyphomicrobiales</taxon>
        <taxon>Bartonellaceae</taxon>
        <taxon>Bartonella</taxon>
    </lineage>
</organism>
<dbReference type="EMBL" id="CP015625">
    <property type="protein sequence ID" value="AQT47383.1"/>
    <property type="molecule type" value="Genomic_DNA"/>
</dbReference>
<dbReference type="SUPFAM" id="SSF55920">
    <property type="entry name" value="Creatinase/aminopeptidase"/>
    <property type="match status" value="1"/>
</dbReference>
<keyword evidence="4 6" id="KW-0479">Metal-binding</keyword>
<dbReference type="KEGG" id="bapi:BBC0122_012720"/>
<evidence type="ECO:0000256" key="1">
    <source>
        <dbReference type="ARBA" id="ARBA00002521"/>
    </source>
</evidence>
<name>A0A1U9MI28_9HYPH</name>
<feature type="binding site" evidence="6">
    <location>
        <position position="293"/>
    </location>
    <ligand>
        <name>a divalent metal cation</name>
        <dbReference type="ChEBI" id="CHEBI:60240"/>
        <label>1</label>
    </ligand>
</feature>
<keyword evidence="10" id="KW-1185">Reference proteome</keyword>
<dbReference type="EC" id="3.4.11.18" evidence="6 7"/>
<evidence type="ECO:0000313" key="10">
    <source>
        <dbReference type="Proteomes" id="UP000189632"/>
    </source>
</evidence>
<proteinExistence type="inferred from homology"/>
<dbReference type="CDD" id="cd01086">
    <property type="entry name" value="MetAP1"/>
    <property type="match status" value="1"/>
</dbReference>
<comment type="catalytic activity">
    <reaction evidence="6 7">
        <text>Release of N-terminal amino acids, preferentially methionine, from peptides and arylamides.</text>
        <dbReference type="EC" id="3.4.11.18"/>
    </reaction>
</comment>
<accession>A0A1U9MI28</accession>
<feature type="binding site" evidence="6">
    <location>
        <position position="293"/>
    </location>
    <ligand>
        <name>a divalent metal cation</name>
        <dbReference type="ChEBI" id="CHEBI:60240"/>
        <label>2</label>
        <note>catalytic</note>
    </ligand>
</feature>
<feature type="binding site" evidence="6">
    <location>
        <position position="155"/>
    </location>
    <ligand>
        <name>a divalent metal cation</name>
        <dbReference type="ChEBI" id="CHEBI:60240"/>
        <label>1</label>
    </ligand>
</feature>
<dbReference type="Gene3D" id="3.90.230.10">
    <property type="entry name" value="Creatinase/methionine aminopeptidase superfamily"/>
    <property type="match status" value="1"/>
</dbReference>
<evidence type="ECO:0000256" key="7">
    <source>
        <dbReference type="RuleBase" id="RU003653"/>
    </source>
</evidence>
<keyword evidence="2 6" id="KW-0031">Aminopeptidase</keyword>
<keyword evidence="5 6" id="KW-0378">Hydrolase</keyword>
<reference evidence="9 10" key="1">
    <citation type="submission" date="2016-11" db="EMBL/GenBank/DDBJ databases">
        <title>Comparative genomics of Bartonella apis.</title>
        <authorList>
            <person name="Engel P."/>
        </authorList>
    </citation>
    <scope>NUCLEOTIDE SEQUENCE [LARGE SCALE GENOMIC DNA]</scope>
    <source>
        <strain evidence="9 10">BBC0122</strain>
    </source>
</reference>
<dbReference type="GO" id="GO:0046872">
    <property type="term" value="F:metal ion binding"/>
    <property type="evidence" value="ECO:0007669"/>
    <property type="project" value="UniProtKB-UniRule"/>
</dbReference>
<evidence type="ECO:0000256" key="3">
    <source>
        <dbReference type="ARBA" id="ARBA00022670"/>
    </source>
</evidence>
<comment type="subunit">
    <text evidence="6">Monomer.</text>
</comment>
<feature type="binding site" evidence="6">
    <location>
        <position position="166"/>
    </location>
    <ligand>
        <name>a divalent metal cation</name>
        <dbReference type="ChEBI" id="CHEBI:60240"/>
        <label>1</label>
    </ligand>
</feature>
<feature type="binding site" evidence="6">
    <location>
        <position position="166"/>
    </location>
    <ligand>
        <name>a divalent metal cation</name>
        <dbReference type="ChEBI" id="CHEBI:60240"/>
        <label>2</label>
        <note>catalytic</note>
    </ligand>
</feature>
<dbReference type="GO" id="GO:0070006">
    <property type="term" value="F:metalloaminopeptidase activity"/>
    <property type="evidence" value="ECO:0007669"/>
    <property type="project" value="UniProtKB-UniRule"/>
</dbReference>
<comment type="similarity">
    <text evidence="6">Belongs to the peptidase M24A family. Methionine aminopeptidase type 1 subfamily.</text>
</comment>
<dbReference type="InterPro" id="IPR002467">
    <property type="entry name" value="Pept_M24A_MAP1"/>
</dbReference>
<evidence type="ECO:0000313" key="9">
    <source>
        <dbReference type="EMBL" id="AQT47383.1"/>
    </source>
</evidence>
<feature type="binding site" evidence="6">
    <location>
        <position position="236"/>
    </location>
    <ligand>
        <name>substrate</name>
    </ligand>
</feature>
<feature type="domain" description="Peptidase M24" evidence="8">
    <location>
        <begin position="73"/>
        <end position="300"/>
    </location>
</feature>
<dbReference type="PANTHER" id="PTHR43330:SF27">
    <property type="entry name" value="METHIONINE AMINOPEPTIDASE"/>
    <property type="match status" value="1"/>
</dbReference>
<feature type="binding site" evidence="6">
    <location>
        <position position="229"/>
    </location>
    <ligand>
        <name>a divalent metal cation</name>
        <dbReference type="ChEBI" id="CHEBI:60240"/>
        <label>2</label>
        <note>catalytic</note>
    </ligand>
</feature>
<evidence type="ECO:0000256" key="4">
    <source>
        <dbReference type="ARBA" id="ARBA00022723"/>
    </source>
</evidence>
<evidence type="ECO:0000256" key="5">
    <source>
        <dbReference type="ARBA" id="ARBA00022801"/>
    </source>
</evidence>
<dbReference type="PRINTS" id="PR00599">
    <property type="entry name" value="MAPEPTIDASE"/>
</dbReference>
<dbReference type="AlphaFoldDB" id="A0A1U9MI28"/>
<evidence type="ECO:0000256" key="6">
    <source>
        <dbReference type="HAMAP-Rule" id="MF_01974"/>
    </source>
</evidence>
<dbReference type="PANTHER" id="PTHR43330">
    <property type="entry name" value="METHIONINE AMINOPEPTIDASE"/>
    <property type="match status" value="1"/>
</dbReference>
<dbReference type="InterPro" id="IPR000994">
    <property type="entry name" value="Pept_M24"/>
</dbReference>
<evidence type="ECO:0000256" key="2">
    <source>
        <dbReference type="ARBA" id="ARBA00022438"/>
    </source>
</evidence>
<dbReference type="GO" id="GO:0004239">
    <property type="term" value="F:initiator methionyl aminopeptidase activity"/>
    <property type="evidence" value="ECO:0007669"/>
    <property type="project" value="UniProtKB-UniRule"/>
</dbReference>